<dbReference type="AlphaFoldDB" id="V4M454"/>
<accession>V4M454</accession>
<dbReference type="KEGG" id="eus:EUTSA_v10022409mg"/>
<reference evidence="2 3" key="1">
    <citation type="journal article" date="2013" name="Front. Plant Sci.">
        <title>The Reference Genome of the Halophytic Plant Eutrema salsugineum.</title>
        <authorList>
            <person name="Yang R."/>
            <person name="Jarvis D.E."/>
            <person name="Chen H."/>
            <person name="Beilstein M.A."/>
            <person name="Grimwood J."/>
            <person name="Jenkins J."/>
            <person name="Shu S."/>
            <person name="Prochnik S."/>
            <person name="Xin M."/>
            <person name="Ma C."/>
            <person name="Schmutz J."/>
            <person name="Wing R.A."/>
            <person name="Mitchell-Olds T."/>
            <person name="Schumaker K.S."/>
            <person name="Wang X."/>
        </authorList>
    </citation>
    <scope>NUCLEOTIDE SEQUENCE [LARGE SCALE GENOMIC DNA]</scope>
</reference>
<evidence type="ECO:0000313" key="3">
    <source>
        <dbReference type="Proteomes" id="UP000030689"/>
    </source>
</evidence>
<organism evidence="2 3">
    <name type="scientific">Eutrema salsugineum</name>
    <name type="common">Saltwater cress</name>
    <name type="synonym">Sisymbrium salsugineum</name>
    <dbReference type="NCBI Taxonomy" id="72664"/>
    <lineage>
        <taxon>Eukaryota</taxon>
        <taxon>Viridiplantae</taxon>
        <taxon>Streptophyta</taxon>
        <taxon>Embryophyta</taxon>
        <taxon>Tracheophyta</taxon>
        <taxon>Spermatophyta</taxon>
        <taxon>Magnoliopsida</taxon>
        <taxon>eudicotyledons</taxon>
        <taxon>Gunneridae</taxon>
        <taxon>Pentapetalae</taxon>
        <taxon>rosids</taxon>
        <taxon>malvids</taxon>
        <taxon>Brassicales</taxon>
        <taxon>Brassicaceae</taxon>
        <taxon>Eutremeae</taxon>
        <taxon>Eutrema</taxon>
    </lineage>
</organism>
<sequence>MARISMKLAFILFLTVTSVMMSIVTTEAKRLLPEETRETVLHHEALTQDVVKQPKSLHCKIGCRVRCVPNPFIIECFCQC</sequence>
<dbReference type="EMBL" id="KI517408">
    <property type="protein sequence ID" value="ESQ49707.1"/>
    <property type="molecule type" value="Genomic_DNA"/>
</dbReference>
<dbReference type="OrthoDB" id="625231at2759"/>
<evidence type="ECO:0000256" key="1">
    <source>
        <dbReference type="SAM" id="SignalP"/>
    </source>
</evidence>
<gene>
    <name evidence="2" type="ORF">EUTSA_v10022409mg</name>
</gene>
<proteinExistence type="predicted"/>
<keyword evidence="1" id="KW-0732">Signal</keyword>
<evidence type="ECO:0000313" key="2">
    <source>
        <dbReference type="EMBL" id="ESQ49707.1"/>
    </source>
</evidence>
<feature type="chain" id="PRO_5004722261" evidence="1">
    <location>
        <begin position="29"/>
        <end position="80"/>
    </location>
</feature>
<dbReference type="OMA" id="MARISMK"/>
<dbReference type="Gramene" id="ESQ49707">
    <property type="protein sequence ID" value="ESQ49707"/>
    <property type="gene ID" value="EUTSA_v10022409mg"/>
</dbReference>
<name>V4M454_EUTSA</name>
<keyword evidence="3" id="KW-1185">Reference proteome</keyword>
<protein>
    <submittedName>
        <fullName evidence="2">Uncharacterized protein</fullName>
    </submittedName>
</protein>
<feature type="signal peptide" evidence="1">
    <location>
        <begin position="1"/>
        <end position="28"/>
    </location>
</feature>
<dbReference type="Proteomes" id="UP000030689">
    <property type="component" value="Unassembled WGS sequence"/>
</dbReference>